<evidence type="ECO:0000256" key="1">
    <source>
        <dbReference type="ARBA" id="ARBA00006499"/>
    </source>
</evidence>
<protein>
    <recommendedName>
        <fullName evidence="3">Phospholipase/carboxylesterase/thioesterase domain-containing protein</fullName>
    </recommendedName>
</protein>
<dbReference type="GO" id="GO:0005737">
    <property type="term" value="C:cytoplasm"/>
    <property type="evidence" value="ECO:0007669"/>
    <property type="project" value="TreeGrafter"/>
</dbReference>
<dbReference type="Proteomes" id="UP000225277">
    <property type="component" value="Unassembled WGS sequence"/>
</dbReference>
<dbReference type="STRING" id="112498.A0A2D3USR5"/>
<feature type="domain" description="Phospholipase/carboxylesterase/thioesterase" evidence="3">
    <location>
        <begin position="59"/>
        <end position="186"/>
    </location>
</feature>
<dbReference type="SUPFAM" id="SSF53474">
    <property type="entry name" value="alpha/beta-Hydrolases"/>
    <property type="match status" value="1"/>
</dbReference>
<name>A0A2D3USR5_9PEZI</name>
<dbReference type="GO" id="GO:0052689">
    <property type="term" value="F:carboxylic ester hydrolase activity"/>
    <property type="evidence" value="ECO:0007669"/>
    <property type="project" value="TreeGrafter"/>
</dbReference>
<dbReference type="InterPro" id="IPR029058">
    <property type="entry name" value="AB_hydrolase_fold"/>
</dbReference>
<proteinExistence type="inferred from homology"/>
<evidence type="ECO:0000259" key="3">
    <source>
        <dbReference type="Pfam" id="PF02230"/>
    </source>
</evidence>
<evidence type="ECO:0000313" key="5">
    <source>
        <dbReference type="Proteomes" id="UP000225277"/>
    </source>
</evidence>
<keyword evidence="5" id="KW-1185">Reference proteome</keyword>
<dbReference type="RefSeq" id="XP_023626231.1">
    <property type="nucleotide sequence ID" value="XM_023770463.1"/>
</dbReference>
<evidence type="ECO:0000313" key="4">
    <source>
        <dbReference type="EMBL" id="CZT19341.1"/>
    </source>
</evidence>
<dbReference type="Gene3D" id="3.40.50.1820">
    <property type="entry name" value="alpha/beta hydrolase"/>
    <property type="match status" value="1"/>
</dbReference>
<dbReference type="AlphaFoldDB" id="A0A2D3USR5"/>
<dbReference type="InterPro" id="IPR003140">
    <property type="entry name" value="PLipase/COase/thioEstase"/>
</dbReference>
<dbReference type="PANTHER" id="PTHR10655:SF63">
    <property type="entry name" value="PHOSPHOLIPASE_CARBOXYLESTERASE_THIOESTERASE DOMAIN-CONTAINING PROTEIN"/>
    <property type="match status" value="1"/>
</dbReference>
<feature type="region of interest" description="Disordered" evidence="2">
    <location>
        <begin position="193"/>
        <end position="213"/>
    </location>
</feature>
<dbReference type="PANTHER" id="PTHR10655">
    <property type="entry name" value="LYSOPHOSPHOLIPASE-RELATED"/>
    <property type="match status" value="1"/>
</dbReference>
<gene>
    <name evidence="4" type="ORF">RCC_05189</name>
</gene>
<dbReference type="GO" id="GO:0008474">
    <property type="term" value="F:palmitoyl-(protein) hydrolase activity"/>
    <property type="evidence" value="ECO:0007669"/>
    <property type="project" value="TreeGrafter"/>
</dbReference>
<evidence type="ECO:0000256" key="2">
    <source>
        <dbReference type="SAM" id="MobiDB-lite"/>
    </source>
</evidence>
<dbReference type="Pfam" id="PF02230">
    <property type="entry name" value="Abhydrolase_2"/>
    <property type="match status" value="1"/>
</dbReference>
<dbReference type="EMBL" id="FJUY01000007">
    <property type="protein sequence ID" value="CZT19341.1"/>
    <property type="molecule type" value="Genomic_DNA"/>
</dbReference>
<sequence>MATQSPEQKTLPSYPEPFIVSAREEHRQTLILLHGRGGTGEQFGTSFIISPISSCPGGGASHSSQILATALPNTKFIFPTARKRHARWYDNGALLHQWFDGVPIDFQDAGMSPEQRDWQLEGLKESCAFLEGIVREEVERVGARNVFVGGLSQGCAMGLQFLLSYEGELGGFVGMSGWLPYVDEMEGVLVEEEKGNDEDDSFARSGSEDRGTALKGEPAAMKICGFVRDNLDLPLPVTSRQPSWLQTPVYLGHGNIDEKVKLAKGRRAAEFLRGMGVQVVWKEYDEGHWYKVPEEIDDIVSFLRSYISLN</sequence>
<accession>A0A2D3USR5</accession>
<comment type="similarity">
    <text evidence="1">Belongs to the AB hydrolase superfamily. AB hydrolase 2 family.</text>
</comment>
<dbReference type="OrthoDB" id="2418081at2759"/>
<organism evidence="4 5">
    <name type="scientific">Ramularia collo-cygni</name>
    <dbReference type="NCBI Taxonomy" id="112498"/>
    <lineage>
        <taxon>Eukaryota</taxon>
        <taxon>Fungi</taxon>
        <taxon>Dikarya</taxon>
        <taxon>Ascomycota</taxon>
        <taxon>Pezizomycotina</taxon>
        <taxon>Dothideomycetes</taxon>
        <taxon>Dothideomycetidae</taxon>
        <taxon>Mycosphaerellales</taxon>
        <taxon>Mycosphaerellaceae</taxon>
        <taxon>Ramularia</taxon>
    </lineage>
</organism>
<dbReference type="InterPro" id="IPR050565">
    <property type="entry name" value="LYPA1-2/EST-like"/>
</dbReference>
<dbReference type="GeneID" id="35600355"/>
<reference evidence="4 5" key="1">
    <citation type="submission" date="2016-03" db="EMBL/GenBank/DDBJ databases">
        <authorList>
            <person name="Ploux O."/>
        </authorList>
    </citation>
    <scope>NUCLEOTIDE SEQUENCE [LARGE SCALE GENOMIC DNA]</scope>
    <source>
        <strain evidence="4 5">URUG2</strain>
    </source>
</reference>